<evidence type="ECO:0000313" key="2">
    <source>
        <dbReference type="EMBL" id="KKM94753.1"/>
    </source>
</evidence>
<gene>
    <name evidence="2" type="ORF">LCGC14_1195110</name>
</gene>
<sequence length="96" mass="10242">MGGELGPLVLPQLVSLGSELDTWRRRTAAEWLTTALGGRLRGSCKQGKKDGGRNPLAAVPMTLTTSGQLKVVKSGGQQEFPQMLPPHAGGFRRMLS</sequence>
<comment type="caution">
    <text evidence="2">The sequence shown here is derived from an EMBL/GenBank/DDBJ whole genome shotgun (WGS) entry which is preliminary data.</text>
</comment>
<protein>
    <submittedName>
        <fullName evidence="2">Uncharacterized protein</fullName>
    </submittedName>
</protein>
<proteinExistence type="predicted"/>
<dbReference type="AlphaFoldDB" id="A0A0F9LN28"/>
<reference evidence="2" key="1">
    <citation type="journal article" date="2015" name="Nature">
        <title>Complex archaea that bridge the gap between prokaryotes and eukaryotes.</title>
        <authorList>
            <person name="Spang A."/>
            <person name="Saw J.H."/>
            <person name="Jorgensen S.L."/>
            <person name="Zaremba-Niedzwiedzka K."/>
            <person name="Martijn J."/>
            <person name="Lind A.E."/>
            <person name="van Eijk R."/>
            <person name="Schleper C."/>
            <person name="Guy L."/>
            <person name="Ettema T.J."/>
        </authorList>
    </citation>
    <scope>NUCLEOTIDE SEQUENCE</scope>
</reference>
<name>A0A0F9LN28_9ZZZZ</name>
<evidence type="ECO:0000256" key="1">
    <source>
        <dbReference type="SAM" id="MobiDB-lite"/>
    </source>
</evidence>
<dbReference type="EMBL" id="LAZR01006097">
    <property type="protein sequence ID" value="KKM94753.1"/>
    <property type="molecule type" value="Genomic_DNA"/>
</dbReference>
<organism evidence="2">
    <name type="scientific">marine sediment metagenome</name>
    <dbReference type="NCBI Taxonomy" id="412755"/>
    <lineage>
        <taxon>unclassified sequences</taxon>
        <taxon>metagenomes</taxon>
        <taxon>ecological metagenomes</taxon>
    </lineage>
</organism>
<feature type="region of interest" description="Disordered" evidence="1">
    <location>
        <begin position="75"/>
        <end position="96"/>
    </location>
</feature>
<accession>A0A0F9LN28</accession>